<dbReference type="GO" id="GO:0005634">
    <property type="term" value="C:nucleus"/>
    <property type="evidence" value="ECO:0007669"/>
    <property type="project" value="UniProtKB-SubCell"/>
</dbReference>
<feature type="transmembrane region" description="Helical" evidence="11">
    <location>
        <begin position="450"/>
        <end position="472"/>
    </location>
</feature>
<dbReference type="GO" id="GO:0016020">
    <property type="term" value="C:membrane"/>
    <property type="evidence" value="ECO:0007669"/>
    <property type="project" value="UniProtKB-SubCell"/>
</dbReference>
<dbReference type="FunFam" id="1.20.1250.20:FF:000068">
    <property type="entry name" value="MFS general substrate transporter"/>
    <property type="match status" value="1"/>
</dbReference>
<organism evidence="13 14">
    <name type="scientific">Curvularia clavata</name>
    <dbReference type="NCBI Taxonomy" id="95742"/>
    <lineage>
        <taxon>Eukaryota</taxon>
        <taxon>Fungi</taxon>
        <taxon>Dikarya</taxon>
        <taxon>Ascomycota</taxon>
        <taxon>Pezizomycotina</taxon>
        <taxon>Dothideomycetes</taxon>
        <taxon>Pleosporomycetidae</taxon>
        <taxon>Pleosporales</taxon>
        <taxon>Pleosporineae</taxon>
        <taxon>Pleosporaceae</taxon>
        <taxon>Curvularia</taxon>
    </lineage>
</organism>
<comment type="subcellular location">
    <subcellularLocation>
        <location evidence="2">Membrane</location>
        <topology evidence="2">Multi-pass membrane protein</topology>
    </subcellularLocation>
    <subcellularLocation>
        <location evidence="1">Nucleus</location>
    </subcellularLocation>
</comment>
<dbReference type="PANTHER" id="PTHR43791:SF19">
    <property type="entry name" value="TRANSPORTER, PUTATIVE (AFU_ORTHOLOGUE AFUA_1G01812)-RELATED"/>
    <property type="match status" value="1"/>
</dbReference>
<feature type="domain" description="Major facilitator superfamily (MFS) profile" evidence="12">
    <location>
        <begin position="291"/>
        <end position="737"/>
    </location>
</feature>
<dbReference type="EMBL" id="CP089275">
    <property type="protein sequence ID" value="USP75342.1"/>
    <property type="molecule type" value="Genomic_DNA"/>
</dbReference>
<dbReference type="SUPFAM" id="SSF103473">
    <property type="entry name" value="MFS general substrate transporter"/>
    <property type="match status" value="1"/>
</dbReference>
<evidence type="ECO:0000256" key="3">
    <source>
        <dbReference type="ARBA" id="ARBA00010077"/>
    </source>
</evidence>
<evidence type="ECO:0000256" key="7">
    <source>
        <dbReference type="ARBA" id="ARBA00022989"/>
    </source>
</evidence>
<keyword evidence="6 11" id="KW-0812">Transmembrane</keyword>
<accession>A0A9Q8Z340</accession>
<reference evidence="13" key="1">
    <citation type="submission" date="2021-12" db="EMBL/GenBank/DDBJ databases">
        <title>Curvularia clavata genome.</title>
        <authorList>
            <person name="Cao Y."/>
        </authorList>
    </citation>
    <scope>NUCLEOTIDE SEQUENCE</scope>
    <source>
        <strain evidence="13">Yc1106</strain>
    </source>
</reference>
<evidence type="ECO:0000256" key="11">
    <source>
        <dbReference type="SAM" id="Phobius"/>
    </source>
</evidence>
<dbReference type="GO" id="GO:0042254">
    <property type="term" value="P:ribosome biogenesis"/>
    <property type="evidence" value="ECO:0007669"/>
    <property type="project" value="UniProtKB-KW"/>
</dbReference>
<evidence type="ECO:0000256" key="1">
    <source>
        <dbReference type="ARBA" id="ARBA00004123"/>
    </source>
</evidence>
<feature type="transmembrane region" description="Helical" evidence="11">
    <location>
        <begin position="522"/>
        <end position="549"/>
    </location>
</feature>
<feature type="transmembrane region" description="Helical" evidence="11">
    <location>
        <begin position="332"/>
        <end position="350"/>
    </location>
</feature>
<keyword evidence="9" id="KW-0539">Nucleus</keyword>
<dbReference type="InterPro" id="IPR020846">
    <property type="entry name" value="MFS_dom"/>
</dbReference>
<dbReference type="Pfam" id="PF04939">
    <property type="entry name" value="RRS1"/>
    <property type="match status" value="1"/>
</dbReference>
<dbReference type="FunFam" id="1.20.1250.20:FF:000034">
    <property type="entry name" value="MFS general substrate transporter"/>
    <property type="match status" value="1"/>
</dbReference>
<keyword evidence="5" id="KW-0690">Ribosome biogenesis</keyword>
<dbReference type="Gene3D" id="1.20.1250.20">
    <property type="entry name" value="MFS general substrate transporter like domains"/>
    <property type="match status" value="2"/>
</dbReference>
<feature type="transmembrane region" description="Helical" evidence="11">
    <location>
        <begin position="417"/>
        <end position="438"/>
    </location>
</feature>
<evidence type="ECO:0000256" key="6">
    <source>
        <dbReference type="ARBA" id="ARBA00022692"/>
    </source>
</evidence>
<evidence type="ECO:0000256" key="2">
    <source>
        <dbReference type="ARBA" id="ARBA00004141"/>
    </source>
</evidence>
<comment type="similarity">
    <text evidence="3">Belongs to the RRS1 family.</text>
</comment>
<feature type="transmembrane region" description="Helical" evidence="11">
    <location>
        <begin position="645"/>
        <end position="665"/>
    </location>
</feature>
<feature type="transmembrane region" description="Helical" evidence="11">
    <location>
        <begin position="561"/>
        <end position="578"/>
    </location>
</feature>
<gene>
    <name evidence="13" type="ORF">yc1106_02616</name>
</gene>
<dbReference type="VEuPathDB" id="FungiDB:yc1106_02616"/>
<dbReference type="GO" id="GO:0022857">
    <property type="term" value="F:transmembrane transporter activity"/>
    <property type="evidence" value="ECO:0007669"/>
    <property type="project" value="InterPro"/>
</dbReference>
<dbReference type="InterPro" id="IPR007023">
    <property type="entry name" value="Ribosom_reg"/>
</dbReference>
<dbReference type="InterPro" id="IPR011701">
    <property type="entry name" value="MFS"/>
</dbReference>
<dbReference type="InterPro" id="IPR036259">
    <property type="entry name" value="MFS_trans_sf"/>
</dbReference>
<feature type="transmembrane region" description="Helical" evidence="11">
    <location>
        <begin position="610"/>
        <end position="633"/>
    </location>
</feature>
<keyword evidence="14" id="KW-1185">Reference proteome</keyword>
<dbReference type="OrthoDB" id="2962993at2759"/>
<feature type="transmembrane region" description="Helical" evidence="11">
    <location>
        <begin position="680"/>
        <end position="701"/>
    </location>
</feature>
<protein>
    <recommendedName>
        <fullName evidence="12">Major facilitator superfamily (MFS) profile domain-containing protein</fullName>
    </recommendedName>
</protein>
<feature type="compositionally biased region" description="Basic and acidic residues" evidence="10">
    <location>
        <begin position="243"/>
        <end position="259"/>
    </location>
</feature>
<name>A0A9Q8Z340_CURCL</name>
<dbReference type="PANTHER" id="PTHR43791">
    <property type="entry name" value="PERMEASE-RELATED"/>
    <property type="match status" value="1"/>
</dbReference>
<feature type="compositionally biased region" description="Basic and acidic residues" evidence="10">
    <location>
        <begin position="181"/>
        <end position="205"/>
    </location>
</feature>
<evidence type="ECO:0000256" key="10">
    <source>
        <dbReference type="SAM" id="MobiDB-lite"/>
    </source>
</evidence>
<proteinExistence type="inferred from homology"/>
<dbReference type="Proteomes" id="UP001056012">
    <property type="component" value="Chromosome 2"/>
</dbReference>
<feature type="transmembrane region" description="Helical" evidence="11">
    <location>
        <begin position="585"/>
        <end position="604"/>
    </location>
</feature>
<feature type="transmembrane region" description="Helical" evidence="11">
    <location>
        <begin position="357"/>
        <end position="379"/>
    </location>
</feature>
<evidence type="ECO:0000256" key="4">
    <source>
        <dbReference type="ARBA" id="ARBA00022448"/>
    </source>
</evidence>
<evidence type="ECO:0000256" key="8">
    <source>
        <dbReference type="ARBA" id="ARBA00023136"/>
    </source>
</evidence>
<dbReference type="PROSITE" id="PS50850">
    <property type="entry name" value="MFS"/>
    <property type="match status" value="1"/>
</dbReference>
<evidence type="ECO:0000256" key="9">
    <source>
        <dbReference type="ARBA" id="ARBA00023242"/>
    </source>
</evidence>
<keyword evidence="7 11" id="KW-1133">Transmembrane helix</keyword>
<dbReference type="AlphaFoldDB" id="A0A9Q8Z340"/>
<keyword evidence="8 11" id="KW-0472">Membrane</keyword>
<evidence type="ECO:0000313" key="13">
    <source>
        <dbReference type="EMBL" id="USP75342.1"/>
    </source>
</evidence>
<sequence length="737" mass="81767">MSDVEMDGGVALDVTSPTQSQLADEINGGAMDVKSVADSTVSSRLPVTVNKPTPFAFDLGNLLANDPNPIPAGADEDALKATARDAAQALINQLLSTCQVKSTSEGVHLMLPAPTTPLPREKPIPSAKEPTKWERFAAKKGIKKQKRDSNLVYDETKGEWVPKWGYKGKNKDGENDWLVEVDEKKERATGEAHDQRADSRKERKERIRRNERKQRANEAKSRKPVPSVDRMASATEHAMYAPRGEKESDERLEEAKHVNTIENLPDPDANLTEEERAAEDKKLLRKLDLHLIPWLSLLYLVSFLDRTNIGNAKVDGLQQDLAMSNTQYNNSLTIFFVSYSVFEPLTNVLLKKMRPSIFLPLIMVLWGICMTCMGLAHNYSGLMAARWFLGVAEAGLFPGVNYLLSCWYKRSEFGIRAAVFFSAAALAGSFGGLLAAAIAKMSGVGGKPGWAWIFILEGLFTILVGIASYWMVHDFPAEATFLSPDDRARVLRRLRDDQQASSGHEEFQMKYFWQSVQDWKTYAFAIVYMGADGSLYAFSLFLPSIIAGLGYTSTRANLLSVPPYAVAAVVTVLVGYIADRTQQRGYCNIVVSIFGIVGFSMLLGSGNPHVQYAGTFLGAAGIYPTIANTISWCANNVEGVYKRGVTLGFVIGWGNINGVVSSNIYRSKDKPRYFLGHGVVLAYLTLWLFAGSIITRIFLVWENKKRSQGRRDHWVEGKSEQEVAEMGDRRADFLYTL</sequence>
<keyword evidence="4" id="KW-0813">Transport</keyword>
<dbReference type="Pfam" id="PF07690">
    <property type="entry name" value="MFS_1"/>
    <property type="match status" value="1"/>
</dbReference>
<feature type="region of interest" description="Disordered" evidence="10">
    <location>
        <begin position="181"/>
        <end position="274"/>
    </location>
</feature>
<dbReference type="CDD" id="cd17327">
    <property type="entry name" value="MFS_FEN2_like"/>
    <property type="match status" value="1"/>
</dbReference>
<evidence type="ECO:0000256" key="5">
    <source>
        <dbReference type="ARBA" id="ARBA00022517"/>
    </source>
</evidence>
<feature type="transmembrane region" description="Helical" evidence="11">
    <location>
        <begin position="385"/>
        <end position="405"/>
    </location>
</feature>
<evidence type="ECO:0000259" key="12">
    <source>
        <dbReference type="PROSITE" id="PS50850"/>
    </source>
</evidence>
<evidence type="ECO:0000313" key="14">
    <source>
        <dbReference type="Proteomes" id="UP001056012"/>
    </source>
</evidence>